<protein>
    <submittedName>
        <fullName evidence="1">Uncharacterized protein</fullName>
    </submittedName>
</protein>
<dbReference type="Proteomes" id="UP000000383">
    <property type="component" value="Chromosome"/>
</dbReference>
<gene>
    <name evidence="1" type="ordered locus">M301_2757</name>
</gene>
<organism evidence="1 2">
    <name type="scientific">Methylotenera versatilis (strain 301)</name>
    <dbReference type="NCBI Taxonomy" id="666681"/>
    <lineage>
        <taxon>Bacteria</taxon>
        <taxon>Pseudomonadati</taxon>
        <taxon>Pseudomonadota</taxon>
        <taxon>Betaproteobacteria</taxon>
        <taxon>Nitrosomonadales</taxon>
        <taxon>Methylophilaceae</taxon>
        <taxon>Methylotenera</taxon>
    </lineage>
</organism>
<dbReference type="HOGENOM" id="CLU_2650375_0_0_4"/>
<dbReference type="eggNOG" id="ENOG5032Q2H">
    <property type="taxonomic scope" value="Bacteria"/>
</dbReference>
<keyword evidence="2" id="KW-1185">Reference proteome</keyword>
<dbReference type="OrthoDB" id="8537340at2"/>
<dbReference type="AlphaFoldDB" id="D7DP79"/>
<reference evidence="2" key="1">
    <citation type="submission" date="2010-05" db="EMBL/GenBank/DDBJ databases">
        <title>Complete sequence of Methylotenera sp. 301.</title>
        <authorList>
            <person name="Lucas S."/>
            <person name="Copeland A."/>
            <person name="Lapidus A."/>
            <person name="Cheng J.-F."/>
            <person name="Bruce D."/>
            <person name="Goodwin L."/>
            <person name="Pitluck S."/>
            <person name="Clum A."/>
            <person name="Land M."/>
            <person name="Hauser L."/>
            <person name="Kyrpides N."/>
            <person name="Ivanova N."/>
            <person name="Chistoservova L."/>
            <person name="Kalyuzhnaya M."/>
            <person name="Woyke T."/>
        </authorList>
    </citation>
    <scope>NUCLEOTIDE SEQUENCE [LARGE SCALE GENOMIC DNA]</scope>
    <source>
        <strain evidence="2">301</strain>
    </source>
</reference>
<dbReference type="RefSeq" id="WP_013149415.1">
    <property type="nucleotide sequence ID" value="NC_014207.1"/>
</dbReference>
<evidence type="ECO:0000313" key="1">
    <source>
        <dbReference type="EMBL" id="ADI31110.1"/>
    </source>
</evidence>
<sequence length="76" mass="8798">MAEYNACMEAFERLCEDVNADKKSAIDQSDYWLFELGFRSAIEELLNIADAGTQTKEFVSPRFQMLADKILQARYH</sequence>
<dbReference type="KEGG" id="meh:M301_2757"/>
<proteinExistence type="predicted"/>
<accession>D7DP79</accession>
<dbReference type="EMBL" id="CP002056">
    <property type="protein sequence ID" value="ADI31110.1"/>
    <property type="molecule type" value="Genomic_DNA"/>
</dbReference>
<reference evidence="1 2" key="2">
    <citation type="journal article" date="2011" name="J. Bacteriol.">
        <title>Genomes of three methylotrophs from a single niche uncover genetic and metabolic divergence of Methylophilaceae.</title>
        <authorList>
            <person name="Lapidus A."/>
            <person name="Clum A."/>
            <person name="Labutti K."/>
            <person name="Kaluzhnaya M.G."/>
            <person name="Lim S."/>
            <person name="Beck D.A."/>
            <person name="Glavina Del Rio T."/>
            <person name="Nolan M."/>
            <person name="Mavromatis K."/>
            <person name="Huntemann M."/>
            <person name="Lucas S."/>
            <person name="Lidstrom M.E."/>
            <person name="Ivanova N."/>
            <person name="Chistoserdova L."/>
        </authorList>
    </citation>
    <scope>NUCLEOTIDE SEQUENCE [LARGE SCALE GENOMIC DNA]</scope>
    <source>
        <strain evidence="1 2">301</strain>
    </source>
</reference>
<evidence type="ECO:0000313" key="2">
    <source>
        <dbReference type="Proteomes" id="UP000000383"/>
    </source>
</evidence>
<name>D7DP79_METV0</name>